<organism evidence="2">
    <name type="scientific">Phaffia rhodozyma</name>
    <name type="common">Yeast</name>
    <name type="synonym">Xanthophyllomyces dendrorhous</name>
    <dbReference type="NCBI Taxonomy" id="264483"/>
    <lineage>
        <taxon>Eukaryota</taxon>
        <taxon>Fungi</taxon>
        <taxon>Dikarya</taxon>
        <taxon>Basidiomycota</taxon>
        <taxon>Agaricomycotina</taxon>
        <taxon>Tremellomycetes</taxon>
        <taxon>Cystofilobasidiales</taxon>
        <taxon>Mrakiaceae</taxon>
        <taxon>Phaffia</taxon>
    </lineage>
</organism>
<sequence length="120" mass="13175">MQLRGSSLFNMDNSQGANGKTQRIPLSSKQRTRHADHRAGSLSFDPLLHIDGFRVQSSYFGYSRHRACALASPIIHGFLSITDPDDTLPLCSLLSSNPLPVLTVDGATKIRVDCCYRLGD</sequence>
<evidence type="ECO:0000313" key="2">
    <source>
        <dbReference type="EMBL" id="CED85484.1"/>
    </source>
</evidence>
<feature type="region of interest" description="Disordered" evidence="1">
    <location>
        <begin position="1"/>
        <end position="38"/>
    </location>
</feature>
<dbReference type="AlphaFoldDB" id="A0A0F7SXK9"/>
<proteinExistence type="predicted"/>
<feature type="compositionally biased region" description="Polar residues" evidence="1">
    <location>
        <begin position="1"/>
        <end position="29"/>
    </location>
</feature>
<evidence type="ECO:0000256" key="1">
    <source>
        <dbReference type="SAM" id="MobiDB-lite"/>
    </source>
</evidence>
<name>A0A0F7SXK9_PHARH</name>
<reference evidence="2" key="1">
    <citation type="submission" date="2014-08" db="EMBL/GenBank/DDBJ databases">
        <authorList>
            <person name="Sharma Rahul"/>
            <person name="Thines Marco"/>
        </authorList>
    </citation>
    <scope>NUCLEOTIDE SEQUENCE</scope>
</reference>
<accession>A0A0F7SXK9</accession>
<dbReference type="EMBL" id="LN483332">
    <property type="protein sequence ID" value="CED85484.1"/>
    <property type="molecule type" value="Genomic_DNA"/>
</dbReference>
<protein>
    <submittedName>
        <fullName evidence="2">Uncharacterized protein</fullName>
    </submittedName>
</protein>